<dbReference type="Pfam" id="PF07085">
    <property type="entry name" value="DRTGG"/>
    <property type="match status" value="1"/>
</dbReference>
<comment type="domain">
    <text evidence="13">The N-terminal region seems to be important for proper quaternary structure. The C-terminal region contains the substrate-binding site.</text>
</comment>
<keyword evidence="17" id="KW-1185">Reference proteome</keyword>
<comment type="catalytic activity">
    <reaction evidence="1 13">
        <text>acetyl-CoA + phosphate = acetyl phosphate + CoA</text>
        <dbReference type="Rhea" id="RHEA:19521"/>
        <dbReference type="ChEBI" id="CHEBI:22191"/>
        <dbReference type="ChEBI" id="CHEBI:43474"/>
        <dbReference type="ChEBI" id="CHEBI:57287"/>
        <dbReference type="ChEBI" id="CHEBI:57288"/>
        <dbReference type="EC" id="2.3.1.8"/>
    </reaction>
</comment>
<dbReference type="SUPFAM" id="SSF53659">
    <property type="entry name" value="Isocitrate/Isopropylmalate dehydrogenase-like"/>
    <property type="match status" value="1"/>
</dbReference>
<evidence type="ECO:0000256" key="8">
    <source>
        <dbReference type="ARBA" id="ARBA00022490"/>
    </source>
</evidence>
<comment type="function">
    <text evidence="12 13">Involved in acetate metabolism.</text>
</comment>
<evidence type="ECO:0000313" key="17">
    <source>
        <dbReference type="Proteomes" id="UP000243077"/>
    </source>
</evidence>
<dbReference type="InterPro" id="IPR042112">
    <property type="entry name" value="P_AcTrfase_dom2"/>
</dbReference>
<evidence type="ECO:0000256" key="9">
    <source>
        <dbReference type="ARBA" id="ARBA00022679"/>
    </source>
</evidence>
<evidence type="ECO:0000256" key="5">
    <source>
        <dbReference type="ARBA" id="ARBA00009786"/>
    </source>
</evidence>
<dbReference type="Gene3D" id="3.40.50.10950">
    <property type="match status" value="1"/>
</dbReference>
<dbReference type="InterPro" id="IPR028979">
    <property type="entry name" value="Ser_kin/Pase_Hpr-like_N_sf"/>
</dbReference>
<dbReference type="AlphaFoldDB" id="A0A2L2BSM2"/>
<dbReference type="GO" id="GO:0005737">
    <property type="term" value="C:cytoplasm"/>
    <property type="evidence" value="ECO:0007669"/>
    <property type="project" value="UniProtKB-SubCell"/>
</dbReference>
<name>A0A2L2BSM2_9MICO</name>
<dbReference type="SUPFAM" id="SSF75138">
    <property type="entry name" value="HprK N-terminal domain-like"/>
    <property type="match status" value="1"/>
</dbReference>
<dbReference type="InterPro" id="IPR002505">
    <property type="entry name" value="PTA_PTB"/>
</dbReference>
<evidence type="ECO:0000256" key="3">
    <source>
        <dbReference type="ARBA" id="ARBA00004989"/>
    </source>
</evidence>
<evidence type="ECO:0000256" key="10">
    <source>
        <dbReference type="ARBA" id="ARBA00023315"/>
    </source>
</evidence>
<dbReference type="Pfam" id="PF01515">
    <property type="entry name" value="PTA_PTB"/>
    <property type="match status" value="1"/>
</dbReference>
<protein>
    <recommendedName>
        <fullName evidence="7 13">Phosphate acetyltransferase</fullName>
        <ecNumber evidence="6 13">2.3.1.8</ecNumber>
    </recommendedName>
    <alternativeName>
        <fullName evidence="11 13">Phosphotransacetylase</fullName>
    </alternativeName>
</protein>
<keyword evidence="10 13" id="KW-0012">Acyltransferase</keyword>
<reference evidence="16 17" key="1">
    <citation type="submission" date="2018-02" db="EMBL/GenBank/DDBJ databases">
        <title>Complete genome of the streamlined marine actinobacterium Pontimonas salivibrio CL-TW6 adapted to coastal planktonic lifestype.</title>
        <authorList>
            <person name="Cho B.C."/>
            <person name="Hardies S.C."/>
            <person name="Jang G.I."/>
            <person name="Hwang C.Y."/>
        </authorList>
    </citation>
    <scope>NUCLEOTIDE SEQUENCE [LARGE SCALE GENOMIC DNA]</scope>
    <source>
        <strain evidence="16 17">CL-TW6</strain>
    </source>
</reference>
<keyword evidence="8 13" id="KW-0963">Cytoplasm</keyword>
<evidence type="ECO:0000256" key="2">
    <source>
        <dbReference type="ARBA" id="ARBA00004496"/>
    </source>
</evidence>
<organism evidence="16 17">
    <name type="scientific">Pontimonas salivibrio</name>
    <dbReference type="NCBI Taxonomy" id="1159327"/>
    <lineage>
        <taxon>Bacteria</taxon>
        <taxon>Bacillati</taxon>
        <taxon>Actinomycetota</taxon>
        <taxon>Actinomycetes</taxon>
        <taxon>Micrococcales</taxon>
        <taxon>Microbacteriaceae</taxon>
        <taxon>Pontimonas</taxon>
    </lineage>
</organism>
<dbReference type="InterPro" id="IPR004614">
    <property type="entry name" value="P_AcTrfase"/>
</dbReference>
<evidence type="ECO:0000259" key="15">
    <source>
        <dbReference type="Pfam" id="PF07085"/>
    </source>
</evidence>
<feature type="domain" description="DRTGG" evidence="15">
    <location>
        <begin position="222"/>
        <end position="332"/>
    </location>
</feature>
<dbReference type="PIRSF" id="PIRSF006107">
    <property type="entry name" value="PhpActrans_proteobac"/>
    <property type="match status" value="1"/>
</dbReference>
<dbReference type="KEGG" id="psai:C3B54_111738a"/>
<comment type="pathway">
    <text evidence="3 13">Metabolic intermediate biosynthesis; acetyl-CoA biosynthesis; acetyl-CoA from acetate: step 2/2.</text>
</comment>
<evidence type="ECO:0000256" key="4">
    <source>
        <dbReference type="ARBA" id="ARBA00008756"/>
    </source>
</evidence>
<keyword evidence="9 13" id="KW-0808">Transferase</keyword>
<dbReference type="PANTHER" id="PTHR43356:SF3">
    <property type="entry name" value="PHOSPHATE ACETYLTRANSFERASE"/>
    <property type="match status" value="1"/>
</dbReference>
<gene>
    <name evidence="16" type="ORF">C3B54_111738a</name>
</gene>
<evidence type="ECO:0000256" key="13">
    <source>
        <dbReference type="PIRNR" id="PIRNR006107"/>
    </source>
</evidence>
<evidence type="ECO:0000256" key="7">
    <source>
        <dbReference type="ARBA" id="ARBA00021528"/>
    </source>
</evidence>
<dbReference type="NCBIfam" id="NF004167">
    <property type="entry name" value="PRK05632.1"/>
    <property type="match status" value="1"/>
</dbReference>
<evidence type="ECO:0000256" key="12">
    <source>
        <dbReference type="ARBA" id="ARBA00049955"/>
    </source>
</evidence>
<dbReference type="FunFam" id="3.40.50.10750:FF:000001">
    <property type="entry name" value="Phosphate acetyltransferase"/>
    <property type="match status" value="1"/>
</dbReference>
<evidence type="ECO:0000256" key="6">
    <source>
        <dbReference type="ARBA" id="ARBA00012707"/>
    </source>
</evidence>
<evidence type="ECO:0000256" key="1">
    <source>
        <dbReference type="ARBA" id="ARBA00000705"/>
    </source>
</evidence>
<sequence length="707" mass="74958">MASGVCITAAEGFSGKSTVALGLIDALAGTVSTVGVFRPVARSGDDRDYVLELLLSHEAVDLDYDACVGVSYDQVHTDPDAAMSEIVRKYRALEARCDSVVVLGSDYTDVGNPTEFEFNAQIATNLGIPVVLVVTGRDPAEQAHRGLASAPARSAEDVARVASSALAEIREAHARPVAVIVNRAEPSDKEAILEALRAVASGLLVATVPENRVLVSPTVASVIAAVDGQLVQGDQEALGREALGVMVAAMELETVLTRLREGYLVLVPADRYEVLMAVVLAHQSENFPGLAGVVLYGGVKIPEVVSSLLSGLHSRLPIIQTQSDTYETVLQVTGARGRMAADSQGKYDTALALFRDNVDAESLLESFNVAKSDVVTPLMFEYDLLERAKSDLKHIVLPEGSDDRIIRAAATLLARGVVRLTLLGDEQEIRSRASELGVSLEGANVLSPFDEGLRERFAAEYFRLREHKGMTVEQARDIVVDVSFFGTMMVHLALADGMVSGAVNTTAHTITPSFQIIKTTPGVSVVSSVFFMCLADRVLVYGDCAVVPEPTAEELADIAAGAAQTAAQFGIEPRVAMLSYSTGESGRGTEVEKVRTATALLRKLRPDLPIEGPIQYDAAAEPTVARTKMPDSDVAGRATVFVFPDLNTGNNTYKAVQRSAGAIAIGPVLQGLNKPVNDLSRGATVRDIVNTVAITAIQAQGHEAVAS</sequence>
<evidence type="ECO:0000259" key="14">
    <source>
        <dbReference type="Pfam" id="PF01515"/>
    </source>
</evidence>
<dbReference type="NCBIfam" id="TIGR00651">
    <property type="entry name" value="pta"/>
    <property type="match status" value="1"/>
</dbReference>
<dbReference type="GO" id="GO:0006085">
    <property type="term" value="P:acetyl-CoA biosynthetic process"/>
    <property type="evidence" value="ECO:0007669"/>
    <property type="project" value="UniProtKB-UniPathway"/>
</dbReference>
<comment type="similarity">
    <text evidence="4 13">In the C-terminal section; belongs to the phosphate acetyltransferase and butyryltransferase family.</text>
</comment>
<dbReference type="EC" id="2.3.1.8" evidence="6 13"/>
<dbReference type="Pfam" id="PF13500">
    <property type="entry name" value="AAA_26"/>
    <property type="match status" value="1"/>
</dbReference>
<dbReference type="SUPFAM" id="SSF52540">
    <property type="entry name" value="P-loop containing nucleoside triphosphate hydrolases"/>
    <property type="match status" value="1"/>
</dbReference>
<dbReference type="GO" id="GO:0008959">
    <property type="term" value="F:phosphate acetyltransferase activity"/>
    <property type="evidence" value="ECO:0007669"/>
    <property type="project" value="UniProtKB-EC"/>
</dbReference>
<dbReference type="Gene3D" id="3.40.1390.20">
    <property type="entry name" value="HprK N-terminal domain-like"/>
    <property type="match status" value="1"/>
</dbReference>
<comment type="subcellular location">
    <subcellularLocation>
        <location evidence="2 13">Cytoplasm</location>
    </subcellularLocation>
</comment>
<dbReference type="Gene3D" id="3.40.50.10750">
    <property type="entry name" value="Isocitrate/Isopropylmalate dehydrogenase-like"/>
    <property type="match status" value="1"/>
</dbReference>
<proteinExistence type="inferred from homology"/>
<dbReference type="InterPro" id="IPR016475">
    <property type="entry name" value="P-Actrans_bac"/>
</dbReference>
<dbReference type="CDD" id="cd03109">
    <property type="entry name" value="DTBS"/>
    <property type="match status" value="1"/>
</dbReference>
<feature type="domain" description="Phosphate acetyl/butaryl transferase" evidence="14">
    <location>
        <begin position="379"/>
        <end position="696"/>
    </location>
</feature>
<dbReference type="UniPathway" id="UPA00340">
    <property type="reaction ID" value="UER00459"/>
</dbReference>
<accession>A0A2L2BSM2</accession>
<evidence type="ECO:0000256" key="11">
    <source>
        <dbReference type="ARBA" id="ARBA00031108"/>
    </source>
</evidence>
<dbReference type="PANTHER" id="PTHR43356">
    <property type="entry name" value="PHOSPHATE ACETYLTRANSFERASE"/>
    <property type="match status" value="1"/>
</dbReference>
<dbReference type="InterPro" id="IPR010766">
    <property type="entry name" value="DRTGG"/>
</dbReference>
<dbReference type="InterPro" id="IPR050500">
    <property type="entry name" value="Phos_Acetyltrans/Butyryltrans"/>
</dbReference>
<dbReference type="Proteomes" id="UP000243077">
    <property type="component" value="Chromosome"/>
</dbReference>
<dbReference type="InterPro" id="IPR027417">
    <property type="entry name" value="P-loop_NTPase"/>
</dbReference>
<evidence type="ECO:0000313" key="16">
    <source>
        <dbReference type="EMBL" id="AVG24666.1"/>
    </source>
</evidence>
<dbReference type="NCBIfam" id="NF007233">
    <property type="entry name" value="PRK09653.1"/>
    <property type="match status" value="1"/>
</dbReference>
<dbReference type="EMBL" id="CP026923">
    <property type="protein sequence ID" value="AVG24666.1"/>
    <property type="molecule type" value="Genomic_DNA"/>
</dbReference>
<dbReference type="InterPro" id="IPR042113">
    <property type="entry name" value="P_AcTrfase_dom1"/>
</dbReference>
<dbReference type="Gene3D" id="3.40.50.300">
    <property type="entry name" value="P-loop containing nucleotide triphosphate hydrolases"/>
    <property type="match status" value="1"/>
</dbReference>
<comment type="similarity">
    <text evidence="5 13">In the N-terminal section; belongs to the CobB/CobQ family.</text>
</comment>
<dbReference type="OrthoDB" id="9808984at2"/>
<dbReference type="RefSeq" id="WP_104914115.1">
    <property type="nucleotide sequence ID" value="NZ_CP026923.1"/>
</dbReference>